<feature type="coiled-coil region" evidence="1">
    <location>
        <begin position="3"/>
        <end position="100"/>
    </location>
</feature>
<comment type="caution">
    <text evidence="2">The sequence shown here is derived from an EMBL/GenBank/DDBJ whole genome shotgun (WGS) entry which is preliminary data.</text>
</comment>
<accession>A0ABV1AHM9</accession>
<dbReference type="EMBL" id="JAHRIP010090854">
    <property type="protein sequence ID" value="MEQ2316908.1"/>
    <property type="molecule type" value="Genomic_DNA"/>
</dbReference>
<organism evidence="2 3">
    <name type="scientific">Ameca splendens</name>
    <dbReference type="NCBI Taxonomy" id="208324"/>
    <lineage>
        <taxon>Eukaryota</taxon>
        <taxon>Metazoa</taxon>
        <taxon>Chordata</taxon>
        <taxon>Craniata</taxon>
        <taxon>Vertebrata</taxon>
        <taxon>Euteleostomi</taxon>
        <taxon>Actinopterygii</taxon>
        <taxon>Neopterygii</taxon>
        <taxon>Teleostei</taxon>
        <taxon>Neoteleostei</taxon>
        <taxon>Acanthomorphata</taxon>
        <taxon>Ovalentaria</taxon>
        <taxon>Atherinomorphae</taxon>
        <taxon>Cyprinodontiformes</taxon>
        <taxon>Goodeidae</taxon>
        <taxon>Ameca</taxon>
    </lineage>
</organism>
<dbReference type="Proteomes" id="UP001469553">
    <property type="component" value="Unassembled WGS sequence"/>
</dbReference>
<reference evidence="2 3" key="1">
    <citation type="submission" date="2021-06" db="EMBL/GenBank/DDBJ databases">
        <authorList>
            <person name="Palmer J.M."/>
        </authorList>
    </citation>
    <scope>NUCLEOTIDE SEQUENCE [LARGE SCALE GENOMIC DNA]</scope>
    <source>
        <strain evidence="2 3">AS_MEX2019</strain>
        <tissue evidence="2">Muscle</tissue>
    </source>
</reference>
<evidence type="ECO:0000313" key="3">
    <source>
        <dbReference type="Proteomes" id="UP001469553"/>
    </source>
</evidence>
<keyword evidence="1" id="KW-0175">Coiled coil</keyword>
<sequence length="109" mass="12630">ILHERSTKELEQIQVKSTKLQQECDHLSSAKEQLSVENHQRANKLKLREEELSQMRQEVAKQTKMREGIQKKLHQMEDQKAELDVQRETLKAQIAGLEKDAAKILRCGG</sequence>
<gene>
    <name evidence="2" type="ORF">AMECASPLE_037241</name>
</gene>
<name>A0ABV1AHM9_9TELE</name>
<feature type="non-terminal residue" evidence="2">
    <location>
        <position position="1"/>
    </location>
</feature>
<evidence type="ECO:0000313" key="2">
    <source>
        <dbReference type="EMBL" id="MEQ2316908.1"/>
    </source>
</evidence>
<proteinExistence type="predicted"/>
<keyword evidence="3" id="KW-1185">Reference proteome</keyword>
<protein>
    <submittedName>
        <fullName evidence="2">Uncharacterized protein</fullName>
    </submittedName>
</protein>
<evidence type="ECO:0000256" key="1">
    <source>
        <dbReference type="SAM" id="Coils"/>
    </source>
</evidence>